<organism evidence="3 4">
    <name type="scientific">Sphingorhabdus arenilitoris</name>
    <dbReference type="NCBI Taxonomy" id="1490041"/>
    <lineage>
        <taxon>Bacteria</taxon>
        <taxon>Pseudomonadati</taxon>
        <taxon>Pseudomonadota</taxon>
        <taxon>Alphaproteobacteria</taxon>
        <taxon>Sphingomonadales</taxon>
        <taxon>Sphingomonadaceae</taxon>
        <taxon>Sphingorhabdus</taxon>
    </lineage>
</organism>
<gene>
    <name evidence="3" type="ORF">ACFOWX_02235</name>
</gene>
<feature type="region of interest" description="Disordered" evidence="1">
    <location>
        <begin position="50"/>
        <end position="74"/>
    </location>
</feature>
<dbReference type="RefSeq" id="WP_381420851.1">
    <property type="nucleotide sequence ID" value="NZ_JBHSDH010000010.1"/>
</dbReference>
<evidence type="ECO:0000313" key="4">
    <source>
        <dbReference type="Proteomes" id="UP001595887"/>
    </source>
</evidence>
<evidence type="ECO:0000256" key="1">
    <source>
        <dbReference type="SAM" id="MobiDB-lite"/>
    </source>
</evidence>
<evidence type="ECO:0000313" key="3">
    <source>
        <dbReference type="EMBL" id="MFC4291226.1"/>
    </source>
</evidence>
<reference evidence="4" key="1">
    <citation type="journal article" date="2019" name="Int. J. Syst. Evol. Microbiol.">
        <title>The Global Catalogue of Microorganisms (GCM) 10K type strain sequencing project: providing services to taxonomists for standard genome sequencing and annotation.</title>
        <authorList>
            <consortium name="The Broad Institute Genomics Platform"/>
            <consortium name="The Broad Institute Genome Sequencing Center for Infectious Disease"/>
            <person name="Wu L."/>
            <person name="Ma J."/>
        </authorList>
    </citation>
    <scope>NUCLEOTIDE SEQUENCE [LARGE SCALE GENOMIC DNA]</scope>
    <source>
        <strain evidence="4">CECT 8531</strain>
    </source>
</reference>
<comment type="caution">
    <text evidence="3">The sequence shown here is derived from an EMBL/GenBank/DDBJ whole genome shotgun (WGS) entry which is preliminary data.</text>
</comment>
<accession>A0ABV8RG76</accession>
<feature type="signal peptide" evidence="2">
    <location>
        <begin position="1"/>
        <end position="24"/>
    </location>
</feature>
<proteinExistence type="predicted"/>
<dbReference type="Proteomes" id="UP001595887">
    <property type="component" value="Unassembled WGS sequence"/>
</dbReference>
<feature type="chain" id="PRO_5045062424" description="Secreted protein" evidence="2">
    <location>
        <begin position="25"/>
        <end position="74"/>
    </location>
</feature>
<name>A0ABV8RG76_9SPHN</name>
<protein>
    <recommendedName>
        <fullName evidence="5">Secreted protein</fullName>
    </recommendedName>
</protein>
<evidence type="ECO:0000256" key="2">
    <source>
        <dbReference type="SAM" id="SignalP"/>
    </source>
</evidence>
<sequence length="74" mass="8144">MRPHTKSPMLIILAVVVMTLPACSNDFETDYAETEKELQQKAQKIERDLDAQMKSELGSEAAPPAKGAFVPAKK</sequence>
<keyword evidence="4" id="KW-1185">Reference proteome</keyword>
<evidence type="ECO:0008006" key="5">
    <source>
        <dbReference type="Google" id="ProtNLM"/>
    </source>
</evidence>
<keyword evidence="2" id="KW-0732">Signal</keyword>
<dbReference type="EMBL" id="JBHSDH010000010">
    <property type="protein sequence ID" value="MFC4291226.1"/>
    <property type="molecule type" value="Genomic_DNA"/>
</dbReference>